<keyword evidence="4 9" id="KW-0378">Hydrolase</keyword>
<evidence type="ECO:0000256" key="2">
    <source>
        <dbReference type="ARBA" id="ARBA00012271"/>
    </source>
</evidence>
<comment type="caution">
    <text evidence="15">The sequence shown here is derived from an EMBL/GenBank/DDBJ whole genome shotgun (WGS) entry which is preliminary data.</text>
</comment>
<dbReference type="PANTHER" id="PTHR39207">
    <property type="entry name" value="ALPHA-GLUCURONIDASE A"/>
    <property type="match status" value="1"/>
</dbReference>
<evidence type="ECO:0000256" key="3">
    <source>
        <dbReference type="ARBA" id="ARBA00022651"/>
    </source>
</evidence>
<evidence type="ECO:0000256" key="7">
    <source>
        <dbReference type="ARBA" id="ARBA00023326"/>
    </source>
</evidence>
<feature type="signal peptide" evidence="9 11">
    <location>
        <begin position="1"/>
        <end position="17"/>
    </location>
</feature>
<feature type="domain" description="Glycosyl hydrolase family 67 catalytic" evidence="14">
    <location>
        <begin position="153"/>
        <end position="472"/>
    </location>
</feature>
<reference evidence="15" key="1">
    <citation type="journal article" date="2023" name="Mol. Phylogenet. Evol.">
        <title>Genome-scale phylogeny and comparative genomics of the fungal order Sordariales.</title>
        <authorList>
            <person name="Hensen N."/>
            <person name="Bonometti L."/>
            <person name="Westerberg I."/>
            <person name="Brannstrom I.O."/>
            <person name="Guillou S."/>
            <person name="Cros-Aarteil S."/>
            <person name="Calhoun S."/>
            <person name="Haridas S."/>
            <person name="Kuo A."/>
            <person name="Mondo S."/>
            <person name="Pangilinan J."/>
            <person name="Riley R."/>
            <person name="LaButti K."/>
            <person name="Andreopoulos B."/>
            <person name="Lipzen A."/>
            <person name="Chen C."/>
            <person name="Yan M."/>
            <person name="Daum C."/>
            <person name="Ng V."/>
            <person name="Clum A."/>
            <person name="Steindorff A."/>
            <person name="Ohm R.A."/>
            <person name="Martin F."/>
            <person name="Silar P."/>
            <person name="Natvig D.O."/>
            <person name="Lalanne C."/>
            <person name="Gautier V."/>
            <person name="Ament-Velasquez S.L."/>
            <person name="Kruys A."/>
            <person name="Hutchinson M.I."/>
            <person name="Powell A.J."/>
            <person name="Barry K."/>
            <person name="Miller A.N."/>
            <person name="Grigoriev I.V."/>
            <person name="Debuchy R."/>
            <person name="Gladieux P."/>
            <person name="Hiltunen Thoren M."/>
            <person name="Johannesson H."/>
        </authorList>
    </citation>
    <scope>NUCLEOTIDE SEQUENCE</scope>
    <source>
        <strain evidence="15">CBS 314.62</strain>
    </source>
</reference>
<dbReference type="Pfam" id="PF07488">
    <property type="entry name" value="Glyco_hydro_67M"/>
    <property type="match status" value="1"/>
</dbReference>
<comment type="subcellular location">
    <subcellularLocation>
        <location evidence="9 11">Secreted</location>
    </subcellularLocation>
</comment>
<feature type="chain" id="PRO_5041782334" description="Alpha-glucuronidase" evidence="9 11">
    <location>
        <begin position="18"/>
        <end position="855"/>
    </location>
</feature>
<reference evidence="15" key="2">
    <citation type="submission" date="2023-06" db="EMBL/GenBank/DDBJ databases">
        <authorList>
            <consortium name="Lawrence Berkeley National Laboratory"/>
            <person name="Haridas S."/>
            <person name="Hensen N."/>
            <person name="Bonometti L."/>
            <person name="Westerberg I."/>
            <person name="Brannstrom I.O."/>
            <person name="Guillou S."/>
            <person name="Cros-Aarteil S."/>
            <person name="Calhoun S."/>
            <person name="Kuo A."/>
            <person name="Mondo S."/>
            <person name="Pangilinan J."/>
            <person name="Riley R."/>
            <person name="Labutti K."/>
            <person name="Andreopoulos B."/>
            <person name="Lipzen A."/>
            <person name="Chen C."/>
            <person name="Yanf M."/>
            <person name="Daum C."/>
            <person name="Ng V."/>
            <person name="Clum A."/>
            <person name="Steindorff A."/>
            <person name="Ohm R."/>
            <person name="Martin F."/>
            <person name="Silar P."/>
            <person name="Natvig D."/>
            <person name="Lalanne C."/>
            <person name="Gautier V."/>
            <person name="Ament-Velasquez S.L."/>
            <person name="Kruys A."/>
            <person name="Hutchinson M.I."/>
            <person name="Powell A.J."/>
            <person name="Barry K."/>
            <person name="Miller A.N."/>
            <person name="Grigoriev I.V."/>
            <person name="Debuchy R."/>
            <person name="Gladieux P."/>
            <person name="Thoren M.H."/>
            <person name="Johannesson H."/>
        </authorList>
    </citation>
    <scope>NUCLEOTIDE SEQUENCE</scope>
    <source>
        <strain evidence="15">CBS 314.62</strain>
    </source>
</reference>
<organism evidence="15 16">
    <name type="scientific">Podospora appendiculata</name>
    <dbReference type="NCBI Taxonomy" id="314037"/>
    <lineage>
        <taxon>Eukaryota</taxon>
        <taxon>Fungi</taxon>
        <taxon>Dikarya</taxon>
        <taxon>Ascomycota</taxon>
        <taxon>Pezizomycotina</taxon>
        <taxon>Sordariomycetes</taxon>
        <taxon>Sordariomycetidae</taxon>
        <taxon>Sordariales</taxon>
        <taxon>Podosporaceae</taxon>
        <taxon>Podospora</taxon>
    </lineage>
</organism>
<keyword evidence="9" id="KW-0964">Secreted</keyword>
<evidence type="ECO:0000256" key="4">
    <source>
        <dbReference type="ARBA" id="ARBA00022801"/>
    </source>
</evidence>
<proteinExistence type="inferred from homology"/>
<dbReference type="InterPro" id="IPR011395">
    <property type="entry name" value="Glyco_hydro_67_aGlcAse"/>
</dbReference>
<comment type="catalytic activity">
    <reaction evidence="8 9 11">
        <text>an alpha-D-glucuronoside + H2O = D-glucuronate + an alcohol</text>
        <dbReference type="Rhea" id="RHEA:20005"/>
        <dbReference type="ChEBI" id="CHEBI:15377"/>
        <dbReference type="ChEBI" id="CHEBI:30879"/>
        <dbReference type="ChEBI" id="CHEBI:58720"/>
        <dbReference type="ChEBI" id="CHEBI:58899"/>
        <dbReference type="EC" id="3.2.1.139"/>
    </reaction>
</comment>
<dbReference type="InterPro" id="IPR017853">
    <property type="entry name" value="GH"/>
</dbReference>
<keyword evidence="7 11" id="KW-0624">Polysaccharide degradation</keyword>
<dbReference type="Gene3D" id="3.90.1330.10">
    <property type="entry name" value="Alpha-glucuronidase, C-terminal domain"/>
    <property type="match status" value="1"/>
</dbReference>
<dbReference type="InterPro" id="IPR011100">
    <property type="entry name" value="Glyco_hydro_67_cat"/>
</dbReference>
<dbReference type="CDD" id="cd02795">
    <property type="entry name" value="CBM6-CBM35-CBM36_like"/>
    <property type="match status" value="1"/>
</dbReference>
<comment type="similarity">
    <text evidence="1 9 11">Belongs to the glycosyl hydrolase 67 family.</text>
</comment>
<dbReference type="GO" id="GO:0046559">
    <property type="term" value="F:alpha-glucuronidase activity"/>
    <property type="evidence" value="ECO:0007669"/>
    <property type="project" value="UniProtKB-EC"/>
</dbReference>
<keyword evidence="16" id="KW-1185">Reference proteome</keyword>
<evidence type="ECO:0000259" key="14">
    <source>
        <dbReference type="Pfam" id="PF07488"/>
    </source>
</evidence>
<dbReference type="EMBL" id="JAULSO010000001">
    <property type="protein sequence ID" value="KAK3694134.1"/>
    <property type="molecule type" value="Genomic_DNA"/>
</dbReference>
<keyword evidence="3 9" id="KW-0858">Xylan degradation</keyword>
<evidence type="ECO:0000256" key="6">
    <source>
        <dbReference type="ARBA" id="ARBA00023295"/>
    </source>
</evidence>
<dbReference type="InterPro" id="IPR005154">
    <property type="entry name" value="Glyco_hydro_67_aGlcAse_N"/>
</dbReference>
<dbReference type="Pfam" id="PF07477">
    <property type="entry name" value="Glyco_hydro_67C"/>
    <property type="match status" value="1"/>
</dbReference>
<dbReference type="Pfam" id="PF03648">
    <property type="entry name" value="Glyco_hydro_67N"/>
    <property type="match status" value="1"/>
</dbReference>
<dbReference type="EC" id="3.2.1.139" evidence="2 9"/>
<evidence type="ECO:0000313" key="15">
    <source>
        <dbReference type="EMBL" id="KAK3694134.1"/>
    </source>
</evidence>
<protein>
    <recommendedName>
        <fullName evidence="2 9">Alpha-glucuronidase</fullName>
        <ecNumber evidence="2 9">3.2.1.139</ecNumber>
    </recommendedName>
</protein>
<dbReference type="AlphaFoldDB" id="A0AAE1CH59"/>
<evidence type="ECO:0000259" key="13">
    <source>
        <dbReference type="Pfam" id="PF07477"/>
    </source>
</evidence>
<keyword evidence="9 11" id="KW-0732">Signal</keyword>
<dbReference type="Proteomes" id="UP001270362">
    <property type="component" value="Unassembled WGS sequence"/>
</dbReference>
<name>A0AAE1CH59_9PEZI</name>
<sequence length="855" mass="92385">MLWYTWGLLALSFGVVAENGLNGWLRYAPLPDELRQHASSLPSRAVIVALNETETSPVYVAGKELQAGLKGVLGYTLSLSHNLNLSASTNSSAIILVGTLAAYNLSVKHNVSTLAADGFWLNVKGGQVTILGQNERGALYGAFEYLSMIAQGDFSDVDLVSSPSAPIRWVNEWDNLDGTIERGYAGASIFFRNGAVVEDLTRAAQYARLLASIRINGIVLNNVNANATLLTAENMDGLGRIADAMRPYGVQVGISLNFASPQTLGGLATFDPLDPSVVGWWTDKTAQLYQRIPDFAGYLVKANSEGQPGPLTYNRTLADGANLFARAVLPHGGVVMFRAFVYNNHLDPSDWKADRANAAVDFFQHLDGHFLDNVVVQIKYGPIDFQVREPPSPLFAHLPHTNAAIELQISQEYLGQQSHLVYLAPLWKSILDFDLCVDGQPSLVRSILSGARFGRKLSGYAGVVNVGTNPNWLGSHMAMSNLFAFGHLAWDPTQNPQTLLETWTRLTFSLSPTVLSTVTSISMASWPAYENYTGNLGMQTLTDILYTHFGPNPASHDNNGWGQWTRADSTFIGMDRTVSNGTGFAGQYPPDIAAQFEAPATTPDELLLWFHHVPYTHRLRGDGKTVIQHLYDAHYAGAQTAQGFLAAWAALRDDDGGAAGAGAIDAERFDDVLFQLTYQAGHALVWRDAIAGFYHNLSWIADEHGRVGYHPHRIEAENMVLRGYVAVGVTPAVTASNGTAIVVADGGVRGEAVAVLDGVASGVYDIAIGYFDVFGGRAHYGAFINDEPLVEWIGDLEDRLGHVFSTKLDGHSATRVTVKGVGIERGDVLKVIGIADGGERAPLDYVAVLPAGVVD</sequence>
<keyword evidence="5 11" id="KW-0119">Carbohydrate metabolism</keyword>
<feature type="active site" description="Proton acceptor" evidence="10">
    <location>
        <position position="412"/>
    </location>
</feature>
<evidence type="ECO:0000313" key="16">
    <source>
        <dbReference type="Proteomes" id="UP001270362"/>
    </source>
</evidence>
<evidence type="ECO:0000256" key="5">
    <source>
        <dbReference type="ARBA" id="ARBA00023277"/>
    </source>
</evidence>
<dbReference type="InterPro" id="IPR011099">
    <property type="entry name" value="Glyco_hydro_67_C"/>
</dbReference>
<feature type="domain" description="Alpha glucuronidase N-terminal" evidence="12">
    <location>
        <begin position="23"/>
        <end position="145"/>
    </location>
</feature>
<evidence type="ECO:0000256" key="1">
    <source>
        <dbReference type="ARBA" id="ARBA00008833"/>
    </source>
</evidence>
<evidence type="ECO:0000256" key="8">
    <source>
        <dbReference type="ARBA" id="ARBA00048838"/>
    </source>
</evidence>
<evidence type="ECO:0000256" key="9">
    <source>
        <dbReference type="PIRNR" id="PIRNR029900"/>
    </source>
</evidence>
<dbReference type="SUPFAM" id="SSF51445">
    <property type="entry name" value="(Trans)glycosidases"/>
    <property type="match status" value="1"/>
</dbReference>
<dbReference type="GO" id="GO:0045493">
    <property type="term" value="P:xylan catabolic process"/>
    <property type="evidence" value="ECO:0007669"/>
    <property type="project" value="UniProtKB-KW"/>
</dbReference>
<dbReference type="Gene3D" id="3.30.379.10">
    <property type="entry name" value="Chitobiase/beta-hexosaminidase domain 2-like"/>
    <property type="match status" value="1"/>
</dbReference>
<dbReference type="SUPFAM" id="SSF55545">
    <property type="entry name" value="beta-N-acetylhexosaminidase-like domain"/>
    <property type="match status" value="1"/>
</dbReference>
<dbReference type="InterPro" id="IPR029018">
    <property type="entry name" value="Hex-like_dom2"/>
</dbReference>
<dbReference type="PANTHER" id="PTHR39207:SF1">
    <property type="entry name" value="ALPHA-GLUCURONIDASE A"/>
    <property type="match status" value="1"/>
</dbReference>
<dbReference type="PIRSF" id="PIRSF029900">
    <property type="entry name" value="Alpha-glucuronds"/>
    <property type="match status" value="1"/>
</dbReference>
<comment type="function">
    <text evidence="11">Alpha-glucuronidase involved in the hydrolysis of xylan, a major structural heterogeneous polysaccharide found in plant biomass representing the second most abundant polysaccharide in the biosphere, after cellulose. Releases 4-O-methylglucuronic acid from xylan.</text>
</comment>
<feature type="active site" description="Proton donor" evidence="10">
    <location>
        <position position="305"/>
    </location>
</feature>
<evidence type="ECO:0000256" key="10">
    <source>
        <dbReference type="PIRSR" id="PIRSR029900-1"/>
    </source>
</evidence>
<keyword evidence="6 9" id="KW-0326">Glycosidase</keyword>
<evidence type="ECO:0000259" key="12">
    <source>
        <dbReference type="Pfam" id="PF03648"/>
    </source>
</evidence>
<dbReference type="Gene3D" id="3.20.20.80">
    <property type="entry name" value="Glycosidases"/>
    <property type="match status" value="1"/>
</dbReference>
<feature type="domain" description="Glycosyl hydrolase family 67 C-terminal" evidence="13">
    <location>
        <begin position="474"/>
        <end position="706"/>
    </location>
</feature>
<gene>
    <name evidence="11" type="primary">aguA</name>
    <name evidence="15" type="ORF">B0T22DRAFT_506311</name>
</gene>
<dbReference type="GO" id="GO:0005576">
    <property type="term" value="C:extracellular region"/>
    <property type="evidence" value="ECO:0007669"/>
    <property type="project" value="UniProtKB-SubCell"/>
</dbReference>
<dbReference type="InterPro" id="IPR037054">
    <property type="entry name" value="A-glucoronidase_C_sf"/>
</dbReference>
<accession>A0AAE1CH59</accession>
<feature type="active site" description="Proton acceptor" evidence="10">
    <location>
        <position position="384"/>
    </location>
</feature>
<evidence type="ECO:0000256" key="11">
    <source>
        <dbReference type="RuleBase" id="RU361198"/>
    </source>
</evidence>